<dbReference type="EMBL" id="MRBO01000305">
    <property type="protein sequence ID" value="KAB2585604.1"/>
    <property type="molecule type" value="Genomic_DNA"/>
</dbReference>
<name>A0A5N5EDA0_RHOER</name>
<dbReference type="AlphaFoldDB" id="A0A5N5EDA0"/>
<organism evidence="1 2">
    <name type="scientific">Rhodococcus erythropolis</name>
    <name type="common">Arthrobacter picolinophilus</name>
    <dbReference type="NCBI Taxonomy" id="1833"/>
    <lineage>
        <taxon>Bacteria</taxon>
        <taxon>Bacillati</taxon>
        <taxon>Actinomycetota</taxon>
        <taxon>Actinomycetes</taxon>
        <taxon>Mycobacteriales</taxon>
        <taxon>Nocardiaceae</taxon>
        <taxon>Rhodococcus</taxon>
        <taxon>Rhodococcus erythropolis group</taxon>
    </lineage>
</organism>
<protein>
    <submittedName>
        <fullName evidence="1">Uncharacterized protein</fullName>
    </submittedName>
</protein>
<proteinExistence type="predicted"/>
<accession>A0A5N5EDA0</accession>
<dbReference type="Proteomes" id="UP000325576">
    <property type="component" value="Unassembled WGS sequence"/>
</dbReference>
<sequence>MTYVYFFRIWRASTSIGRCDRRWSPYSCVLVVDVGELSDVWCSSKRVHSRYERMMADAAIAGRPSYVAAQVRRFLCSNTGCARTPAVTDAHLSSRSTD</sequence>
<gene>
    <name evidence="1" type="ORF">BS297_09440</name>
</gene>
<evidence type="ECO:0000313" key="1">
    <source>
        <dbReference type="EMBL" id="KAB2585604.1"/>
    </source>
</evidence>
<evidence type="ECO:0000313" key="2">
    <source>
        <dbReference type="Proteomes" id="UP000325576"/>
    </source>
</evidence>
<comment type="caution">
    <text evidence="1">The sequence shown here is derived from an EMBL/GenBank/DDBJ whole genome shotgun (WGS) entry which is preliminary data.</text>
</comment>
<reference evidence="1 2" key="1">
    <citation type="journal article" date="2017" name="Poromechanics V (2013)">
        <title>Genomic Characterization of the Arsenic-Tolerant Actinobacterium, &lt;i&gt;Rhodococcus erythropolis&lt;/i&gt; S43.</title>
        <authorList>
            <person name="Retamal-Morales G."/>
            <person name="Mehnert M."/>
            <person name="Schwabe R."/>
            <person name="Tischler D."/>
            <person name="Schloemann M."/>
            <person name="Levican G.J."/>
        </authorList>
    </citation>
    <scope>NUCLEOTIDE SEQUENCE [LARGE SCALE GENOMIC DNA]</scope>
    <source>
        <strain evidence="1 2">S43</strain>
    </source>
</reference>